<dbReference type="EC" id="3.4.21.89" evidence="1"/>
<organism evidence="1 2">
    <name type="scientific">Serratia quinivorans</name>
    <dbReference type="NCBI Taxonomy" id="137545"/>
    <lineage>
        <taxon>Bacteria</taxon>
        <taxon>Pseudomonadati</taxon>
        <taxon>Pseudomonadota</taxon>
        <taxon>Gammaproteobacteria</taxon>
        <taxon>Enterobacterales</taxon>
        <taxon>Yersiniaceae</taxon>
        <taxon>Serratia</taxon>
    </lineage>
</organism>
<accession>A0A380A815</accession>
<dbReference type="GO" id="GO:0009003">
    <property type="term" value="F:signal peptidase activity"/>
    <property type="evidence" value="ECO:0007669"/>
    <property type="project" value="UniProtKB-EC"/>
</dbReference>
<dbReference type="EMBL" id="UGYN01000002">
    <property type="protein sequence ID" value="SUI75799.1"/>
    <property type="molecule type" value="Genomic_DNA"/>
</dbReference>
<keyword evidence="1" id="KW-0378">Hydrolase</keyword>
<evidence type="ECO:0000313" key="2">
    <source>
        <dbReference type="Proteomes" id="UP000255529"/>
    </source>
</evidence>
<dbReference type="Proteomes" id="UP000255529">
    <property type="component" value="Unassembled WGS sequence"/>
</dbReference>
<protein>
    <submittedName>
        <fullName evidence="1">Signal peptidase I</fullName>
        <ecNumber evidence="1">3.4.21.89</ecNumber>
    </submittedName>
</protein>
<name>A0A380A815_9GAMM</name>
<dbReference type="AlphaFoldDB" id="A0A380A815"/>
<sequence>MANMFALILALATLVTGIIWAFERFRWAPARRAKIAAVNAQTAGAVDDKTLAKVAKQPGWIETGASVFPGIAAGLCGAFVYLRTFPDPVRFHDADAVDWRFYSGGEICLRH</sequence>
<proteinExistence type="predicted"/>
<evidence type="ECO:0000313" key="1">
    <source>
        <dbReference type="EMBL" id="SUI75799.1"/>
    </source>
</evidence>
<gene>
    <name evidence="1" type="primary">lepB_1</name>
    <name evidence="1" type="ORF">NCTC11544_03672</name>
</gene>
<reference evidence="1 2" key="1">
    <citation type="submission" date="2018-06" db="EMBL/GenBank/DDBJ databases">
        <authorList>
            <consortium name="Pathogen Informatics"/>
            <person name="Doyle S."/>
        </authorList>
    </citation>
    <scope>NUCLEOTIDE SEQUENCE [LARGE SCALE GENOMIC DNA]</scope>
    <source>
        <strain evidence="1 2">NCTC11544</strain>
    </source>
</reference>